<keyword evidence="2" id="KW-1185">Reference proteome</keyword>
<proteinExistence type="predicted"/>
<name>A0A9X2ETV7_9GAMM</name>
<reference evidence="1" key="1">
    <citation type="journal article" date="2022" name="Arch. Microbiol.">
        <title>Microbulbifer okhotskensis sp. nov., isolated from a deep bottom sediment of the Okhotsk Sea.</title>
        <authorList>
            <person name="Romanenko L."/>
            <person name="Kurilenko V."/>
            <person name="Otstavnykh N."/>
            <person name="Velansky P."/>
            <person name="Isaeva M."/>
            <person name="Mikhailov V."/>
        </authorList>
    </citation>
    <scope>NUCLEOTIDE SEQUENCE</scope>
    <source>
        <strain evidence="1">OS29</strain>
    </source>
</reference>
<evidence type="ECO:0008006" key="3">
    <source>
        <dbReference type="Google" id="ProtNLM"/>
    </source>
</evidence>
<dbReference type="EMBL" id="JALBWM010000064">
    <property type="protein sequence ID" value="MCO1335463.1"/>
    <property type="molecule type" value="Genomic_DNA"/>
</dbReference>
<sequence length="565" mass="63286">MVELTGFFQGQPQQLATDHLNVVPLDTLGEALHEQRAVAAIPPGKTGSIIRTPLESIRRSLSGAKVSSFTEDFYNQIHITPARLDVGNISNAQTHQVTVWNAYLESHTLKDLSSENADGITIAGQVNPPLVFGALQEREWDLQILTDGPAVISAEITWQFASGDYALLTISGNRVMAWPFAPDWSQGVHEMLEWLTDILPSRTAVEQRRALREFPRRFYSFQTLATGAERTRLDLALYGWGARVWAVPIWHDVQLLTMVAAGSEEITCTTEYRDFVAGGTALLLGENANQYEVLNVRAIQSDRLQLIDPVQNHWPQGTRLYPMRNARLVAQPQMQKRSGATVRAQVEFLLVEPTDWPTDSLPSYRGWPVLEVPAAESNDLSSSYIRLLDALDNDIDNPAISEPIELGLSLQSHRWLTQGAGERAALRSLFYMLRGRQKSVWLPTGMEDLQLLDPIPTNSSSLDIAHVHYVRLVALSEGRRDLRIELRDGTTWYRRITNCAEVDSQTERLALDSPLDRAIDPAEVRRISFMALVRADSDRVELNHITDIEGAASAQILFRGVRDEL</sequence>
<evidence type="ECO:0000313" key="1">
    <source>
        <dbReference type="EMBL" id="MCO1335463.1"/>
    </source>
</evidence>
<comment type="caution">
    <text evidence="1">The sequence shown here is derived from an EMBL/GenBank/DDBJ whole genome shotgun (WGS) entry which is preliminary data.</text>
</comment>
<organism evidence="1 2">
    <name type="scientific">Microbulbifer okhotskensis</name>
    <dbReference type="NCBI Taxonomy" id="2926617"/>
    <lineage>
        <taxon>Bacteria</taxon>
        <taxon>Pseudomonadati</taxon>
        <taxon>Pseudomonadota</taxon>
        <taxon>Gammaproteobacteria</taxon>
        <taxon>Cellvibrionales</taxon>
        <taxon>Microbulbiferaceae</taxon>
        <taxon>Microbulbifer</taxon>
    </lineage>
</organism>
<dbReference type="RefSeq" id="WP_252470025.1">
    <property type="nucleotide sequence ID" value="NZ_JALBWM010000064.1"/>
</dbReference>
<protein>
    <recommendedName>
        <fullName evidence="3">Virion structural protein</fullName>
    </recommendedName>
</protein>
<gene>
    <name evidence="1" type="ORF">MO867_14080</name>
</gene>
<accession>A0A9X2ETV7</accession>
<dbReference type="Proteomes" id="UP001139028">
    <property type="component" value="Unassembled WGS sequence"/>
</dbReference>
<dbReference type="AlphaFoldDB" id="A0A9X2ETV7"/>
<evidence type="ECO:0000313" key="2">
    <source>
        <dbReference type="Proteomes" id="UP001139028"/>
    </source>
</evidence>